<dbReference type="PIRSF" id="PIRSF000390">
    <property type="entry name" value="PLP_StrS"/>
    <property type="match status" value="1"/>
</dbReference>
<sequence length="383" mass="42914">MCVNSGFINSVASTILHLLIPKVHVTKTYLPDLQKYTELLRKVWNRNYVTNNGPLAIELEQRLAQYLGESHLAWMSNGTIALQIAIDSLNLTGSILTTPFTYVATANSILWQKCTPIFVDIEESGFSIDPKKLDNMIAPDTTGILAVHVYGYPCDVDALASYADLKGLKLIYDASHTFGCEYRGKALAGYGDLATLSFHATKVFHTIEGGGVVSHHKDLAEKIKLSTTHGHKFDDYSQVGTNGKNSELHAGVGLLNLEGFHNVVLGRKNIFDRYLKAFSHTDLFMLDPSSYRDFKYNYAYAPVLFSSEDELLKVVEELNQQNIYPRRYFYPALNTLPYLNPNSCPRAESVSKRMLCLPLYHDLELESVDTVISVVKKYVLCHA</sequence>
<dbReference type="AlphaFoldDB" id="W8VZZ0"/>
<keyword evidence="1 4" id="KW-0663">Pyridoxal phosphate</keyword>
<keyword evidence="6" id="KW-0808">Transferase</keyword>
<dbReference type="SUPFAM" id="SSF53383">
    <property type="entry name" value="PLP-dependent transferases"/>
    <property type="match status" value="1"/>
</dbReference>
<dbReference type="InterPro" id="IPR000653">
    <property type="entry name" value="DegT/StrS_aminotransferase"/>
</dbReference>
<reference evidence="6 7" key="1">
    <citation type="journal article" date="2014" name="Proc. Natl. Acad. Sci. U.S.A.">
        <title>Functional characterization of flavobacteria rhodopsins reveals a unique class of light-driven chloride pump in bacteria.</title>
        <authorList>
            <person name="Yoshizawa S."/>
            <person name="Kumagai Y."/>
            <person name="Kim H."/>
            <person name="Ogura Y."/>
            <person name="Hayashi T."/>
            <person name="Iwasaki W."/>
            <person name="DeLong E.F."/>
            <person name="Kogure K."/>
        </authorList>
    </citation>
    <scope>NUCLEOTIDE SEQUENCE [LARGE SCALE GENOMIC DNA]</scope>
    <source>
        <strain evidence="6 7">S1-08</strain>
    </source>
</reference>
<evidence type="ECO:0000256" key="2">
    <source>
        <dbReference type="ARBA" id="ARBA00037999"/>
    </source>
</evidence>
<evidence type="ECO:0000256" key="1">
    <source>
        <dbReference type="ARBA" id="ARBA00022898"/>
    </source>
</evidence>
<dbReference type="PANTHER" id="PTHR30244:SF9">
    <property type="entry name" value="PROTEIN RV3402C"/>
    <property type="match status" value="1"/>
</dbReference>
<dbReference type="Pfam" id="PF01041">
    <property type="entry name" value="DegT_DnrJ_EryC1"/>
    <property type="match status" value="1"/>
</dbReference>
<dbReference type="GO" id="GO:0000271">
    <property type="term" value="P:polysaccharide biosynthetic process"/>
    <property type="evidence" value="ECO:0007669"/>
    <property type="project" value="TreeGrafter"/>
</dbReference>
<comment type="similarity">
    <text evidence="2 5">Belongs to the DegT/DnrJ/EryC1 family.</text>
</comment>
<accession>W8VZZ0</accession>
<evidence type="ECO:0000256" key="5">
    <source>
        <dbReference type="RuleBase" id="RU004508"/>
    </source>
</evidence>
<dbReference type="PANTHER" id="PTHR30244">
    <property type="entry name" value="TRANSAMINASE"/>
    <property type="match status" value="1"/>
</dbReference>
<gene>
    <name evidence="6" type="ORF">NMS_1402</name>
</gene>
<dbReference type="Gene3D" id="3.40.640.10">
    <property type="entry name" value="Type I PLP-dependent aspartate aminotransferase-like (Major domain)"/>
    <property type="match status" value="1"/>
</dbReference>
<keyword evidence="7" id="KW-1185">Reference proteome</keyword>
<dbReference type="GO" id="GO:0030170">
    <property type="term" value="F:pyridoxal phosphate binding"/>
    <property type="evidence" value="ECO:0007669"/>
    <property type="project" value="TreeGrafter"/>
</dbReference>
<keyword evidence="6" id="KW-0032">Aminotransferase</keyword>
<protein>
    <submittedName>
        <fullName evidence="6">DegT/DnrJ/EryC1/StrS aminotransferase</fullName>
    </submittedName>
</protein>
<evidence type="ECO:0000256" key="3">
    <source>
        <dbReference type="PIRSR" id="PIRSR000390-1"/>
    </source>
</evidence>
<dbReference type="GO" id="GO:0008483">
    <property type="term" value="F:transaminase activity"/>
    <property type="evidence" value="ECO:0007669"/>
    <property type="project" value="UniProtKB-KW"/>
</dbReference>
<evidence type="ECO:0000313" key="7">
    <source>
        <dbReference type="Proteomes" id="UP000031760"/>
    </source>
</evidence>
<dbReference type="STRING" id="1454201.NMS_1402"/>
<dbReference type="EMBL" id="AP014548">
    <property type="protein sequence ID" value="BAO55411.1"/>
    <property type="molecule type" value="Genomic_DNA"/>
</dbReference>
<dbReference type="KEGG" id="nmf:NMS_1402"/>
<dbReference type="InterPro" id="IPR015424">
    <property type="entry name" value="PyrdxlP-dep_Trfase"/>
</dbReference>
<dbReference type="CDD" id="cd00616">
    <property type="entry name" value="AHBA_syn"/>
    <property type="match status" value="1"/>
</dbReference>
<feature type="active site" description="Proton acceptor" evidence="3">
    <location>
        <position position="202"/>
    </location>
</feature>
<organism evidence="6 7">
    <name type="scientific">Nonlabens marinus S1-08</name>
    <dbReference type="NCBI Taxonomy" id="1454201"/>
    <lineage>
        <taxon>Bacteria</taxon>
        <taxon>Pseudomonadati</taxon>
        <taxon>Bacteroidota</taxon>
        <taxon>Flavobacteriia</taxon>
        <taxon>Flavobacteriales</taxon>
        <taxon>Flavobacteriaceae</taxon>
        <taxon>Nonlabens</taxon>
    </lineage>
</organism>
<dbReference type="InterPro" id="IPR015421">
    <property type="entry name" value="PyrdxlP-dep_Trfase_major"/>
</dbReference>
<evidence type="ECO:0000313" key="6">
    <source>
        <dbReference type="EMBL" id="BAO55411.1"/>
    </source>
</evidence>
<proteinExistence type="inferred from homology"/>
<evidence type="ECO:0000256" key="4">
    <source>
        <dbReference type="PIRSR" id="PIRSR000390-2"/>
    </source>
</evidence>
<feature type="modified residue" description="N6-(pyridoxal phosphate)lysine" evidence="4">
    <location>
        <position position="202"/>
    </location>
</feature>
<name>W8VZZ0_9FLAO</name>
<dbReference type="Proteomes" id="UP000031760">
    <property type="component" value="Chromosome"/>
</dbReference>
<dbReference type="HOGENOM" id="CLU_033332_1_0_10"/>